<keyword evidence="5 6" id="KW-0238">DNA-binding</keyword>
<evidence type="ECO:0000256" key="2">
    <source>
        <dbReference type="ARBA" id="ARBA00022676"/>
    </source>
</evidence>
<dbReference type="EMBL" id="JBHTLD010000498">
    <property type="protein sequence ID" value="MFD1188903.1"/>
    <property type="molecule type" value="Genomic_DNA"/>
</dbReference>
<keyword evidence="1 6" id="KW-1277">Toxin-antitoxin system</keyword>
<comment type="caution">
    <text evidence="6">Lacks conserved residue(s) required for the propagation of feature annotation.</text>
</comment>
<evidence type="ECO:0000259" key="7">
    <source>
        <dbReference type="PROSITE" id="PS52018"/>
    </source>
</evidence>
<dbReference type="Pfam" id="PF14487">
    <property type="entry name" value="DarT"/>
    <property type="match status" value="1"/>
</dbReference>
<keyword evidence="2" id="KW-0328">Glycosyltransferase</keyword>
<keyword evidence="4" id="KW-0548">Nucleotidyltransferase</keyword>
<dbReference type="PROSITE" id="PS52018">
    <property type="entry name" value="DART"/>
    <property type="match status" value="1"/>
</dbReference>
<evidence type="ECO:0000256" key="5">
    <source>
        <dbReference type="ARBA" id="ARBA00023125"/>
    </source>
</evidence>
<proteinExistence type="inferred from homology"/>
<evidence type="ECO:0000256" key="4">
    <source>
        <dbReference type="ARBA" id="ARBA00022695"/>
    </source>
</evidence>
<evidence type="ECO:0000256" key="6">
    <source>
        <dbReference type="PROSITE-ProRule" id="PRU01362"/>
    </source>
</evidence>
<gene>
    <name evidence="8" type="ORF">ACFQ2O_22145</name>
</gene>
<evidence type="ECO:0000313" key="9">
    <source>
        <dbReference type="Proteomes" id="UP001597094"/>
    </source>
</evidence>
<feature type="non-terminal residue" evidence="8">
    <location>
        <position position="1"/>
    </location>
</feature>
<dbReference type="InterPro" id="IPR029494">
    <property type="entry name" value="DarT"/>
</dbReference>
<comment type="caution">
    <text evidence="8">The sequence shown here is derived from an EMBL/GenBank/DDBJ whole genome shotgun (WGS) entry which is preliminary data.</text>
</comment>
<evidence type="ECO:0000256" key="3">
    <source>
        <dbReference type="ARBA" id="ARBA00022679"/>
    </source>
</evidence>
<feature type="non-terminal residue" evidence="8">
    <location>
        <position position="217"/>
    </location>
</feature>
<evidence type="ECO:0000313" key="8">
    <source>
        <dbReference type="EMBL" id="MFD1188903.1"/>
    </source>
</evidence>
<evidence type="ECO:0000256" key="1">
    <source>
        <dbReference type="ARBA" id="ARBA00022649"/>
    </source>
</evidence>
<name>A0ABW3SWH2_9BACT</name>
<accession>A0ABW3SWH2</accession>
<sequence>TNDLIEKYRNKWDWQLLRTNPQIIEKLEYILGKYREEFKIVEFLGQFDGAPAIYHFTHLFNAIDIIKDRKILSRNKAEGKFANAAGNLVARRGTAHDYARFYFRPKTPTQFYNECLGHDSSSGFLKSWKYWDGDWIHCSKWKTFYPQARNLGLPKCPLPVFFKFDLKEVLLKMADICYYSTGNMQSNWARIEKVSENPFAINTSYLYSDISDFENYK</sequence>
<organism evidence="8 9">
    <name type="scientific">Pontibacter rugosus</name>
    <dbReference type="NCBI Taxonomy" id="1745966"/>
    <lineage>
        <taxon>Bacteria</taxon>
        <taxon>Pseudomonadati</taxon>
        <taxon>Bacteroidota</taxon>
        <taxon>Cytophagia</taxon>
        <taxon>Cytophagales</taxon>
        <taxon>Hymenobacteraceae</taxon>
        <taxon>Pontibacter</taxon>
    </lineage>
</organism>
<keyword evidence="9" id="KW-1185">Reference proteome</keyword>
<feature type="domain" description="DarT" evidence="7">
    <location>
        <begin position="51"/>
        <end position="217"/>
    </location>
</feature>
<protein>
    <submittedName>
        <fullName evidence="8">DarT ssDNA thymidine ADP-ribosyltransferase family protein</fullName>
    </submittedName>
</protein>
<dbReference type="Proteomes" id="UP001597094">
    <property type="component" value="Unassembled WGS sequence"/>
</dbReference>
<reference evidence="9" key="1">
    <citation type="journal article" date="2019" name="Int. J. Syst. Evol. Microbiol.">
        <title>The Global Catalogue of Microorganisms (GCM) 10K type strain sequencing project: providing services to taxonomists for standard genome sequencing and annotation.</title>
        <authorList>
            <consortium name="The Broad Institute Genomics Platform"/>
            <consortium name="The Broad Institute Genome Sequencing Center for Infectious Disease"/>
            <person name="Wu L."/>
            <person name="Ma J."/>
        </authorList>
    </citation>
    <scope>NUCLEOTIDE SEQUENCE [LARGE SCALE GENOMIC DNA]</scope>
    <source>
        <strain evidence="9">JCM 31319</strain>
    </source>
</reference>
<comment type="similarity">
    <text evidence="6">Belongs to the DarT ADP-ribosyltransferase family.</text>
</comment>
<keyword evidence="3" id="KW-0808">Transferase</keyword>